<comment type="similarity">
    <text evidence="2">Belongs to the bZIP family. ATF subfamily.</text>
</comment>
<keyword evidence="8" id="KW-0238">DNA-binding</keyword>
<feature type="domain" description="BZIP" evidence="17">
    <location>
        <begin position="267"/>
        <end position="330"/>
    </location>
</feature>
<dbReference type="AlphaFoldDB" id="A0A8C5BHL0"/>
<gene>
    <name evidence="18" type="primary">LOC115549447</name>
</gene>
<keyword evidence="10" id="KW-0010">Activator</keyword>
<keyword evidence="4" id="KW-0256">Endoplasmic reticulum</keyword>
<name>A0A8C5BHL0_GADMO</name>
<evidence type="ECO:0000256" key="5">
    <source>
        <dbReference type="ARBA" id="ARBA00022968"/>
    </source>
</evidence>
<feature type="transmembrane region" description="Helical" evidence="16">
    <location>
        <begin position="12"/>
        <end position="33"/>
    </location>
</feature>
<dbReference type="GO" id="GO:0000981">
    <property type="term" value="F:DNA-binding transcription factor activity, RNA polymerase II-specific"/>
    <property type="evidence" value="ECO:0007669"/>
    <property type="project" value="TreeGrafter"/>
</dbReference>
<evidence type="ECO:0000256" key="3">
    <source>
        <dbReference type="ARBA" id="ARBA00022692"/>
    </source>
</evidence>
<keyword evidence="5" id="KW-0735">Signal-anchor</keyword>
<dbReference type="OrthoDB" id="674948at2759"/>
<evidence type="ECO:0000259" key="17">
    <source>
        <dbReference type="PROSITE" id="PS50217"/>
    </source>
</evidence>
<evidence type="ECO:0000256" key="2">
    <source>
        <dbReference type="ARBA" id="ARBA00009050"/>
    </source>
</evidence>
<keyword evidence="6 16" id="KW-1133">Transmembrane helix</keyword>
<keyword evidence="13" id="KW-0539">Nucleus</keyword>
<reference evidence="18" key="2">
    <citation type="submission" date="2025-09" db="UniProtKB">
        <authorList>
            <consortium name="Ensembl"/>
        </authorList>
    </citation>
    <scope>IDENTIFICATION</scope>
</reference>
<keyword evidence="11" id="KW-0804">Transcription</keyword>
<dbReference type="GO" id="GO:0005789">
    <property type="term" value="C:endoplasmic reticulum membrane"/>
    <property type="evidence" value="ECO:0007669"/>
    <property type="project" value="UniProtKB-SubCell"/>
</dbReference>
<evidence type="ECO:0000256" key="7">
    <source>
        <dbReference type="ARBA" id="ARBA00023015"/>
    </source>
</evidence>
<evidence type="ECO:0000313" key="18">
    <source>
        <dbReference type="Ensembl" id="ENSGMOP00000047651.1"/>
    </source>
</evidence>
<evidence type="ECO:0000256" key="4">
    <source>
        <dbReference type="ARBA" id="ARBA00022824"/>
    </source>
</evidence>
<dbReference type="GeneTree" id="ENSGT00940000159261"/>
<keyword evidence="9 16" id="KW-0472">Membrane</keyword>
<dbReference type="PROSITE" id="PS50217">
    <property type="entry name" value="BZIP"/>
    <property type="match status" value="1"/>
</dbReference>
<dbReference type="Pfam" id="PF00170">
    <property type="entry name" value="bZIP_1"/>
    <property type="match status" value="1"/>
</dbReference>
<dbReference type="Proteomes" id="UP000694546">
    <property type="component" value="Chromosome 8"/>
</dbReference>
<evidence type="ECO:0000256" key="10">
    <source>
        <dbReference type="ARBA" id="ARBA00023159"/>
    </source>
</evidence>
<dbReference type="InterPro" id="IPR051381">
    <property type="entry name" value="CREB_ATF_subfamily"/>
</dbReference>
<dbReference type="GO" id="GO:0005634">
    <property type="term" value="C:nucleus"/>
    <property type="evidence" value="ECO:0007669"/>
    <property type="project" value="TreeGrafter"/>
</dbReference>
<keyword evidence="14" id="KW-0175">Coiled coil</keyword>
<feature type="coiled-coil region" evidence="14">
    <location>
        <begin position="306"/>
        <end position="333"/>
    </location>
</feature>
<evidence type="ECO:0000256" key="9">
    <source>
        <dbReference type="ARBA" id="ARBA00023136"/>
    </source>
</evidence>
<keyword evidence="12" id="KW-0325">Glycoprotein</keyword>
<dbReference type="PROSITE" id="PS00036">
    <property type="entry name" value="BZIP_BASIC"/>
    <property type="match status" value="1"/>
</dbReference>
<dbReference type="SUPFAM" id="SSF57959">
    <property type="entry name" value="Leucine zipper domain"/>
    <property type="match status" value="1"/>
</dbReference>
<feature type="region of interest" description="Disordered" evidence="15">
    <location>
        <begin position="102"/>
        <end position="134"/>
    </location>
</feature>
<dbReference type="PANTHER" id="PTHR45996:SF1">
    <property type="entry name" value="CYCLIC AMP-RESPONSIVE ELEMENT-BINDING PROTEIN 3-LIKE PROTEIN 3"/>
    <property type="match status" value="1"/>
</dbReference>
<organism evidence="18 19">
    <name type="scientific">Gadus morhua</name>
    <name type="common">Atlantic cod</name>
    <dbReference type="NCBI Taxonomy" id="8049"/>
    <lineage>
        <taxon>Eukaryota</taxon>
        <taxon>Metazoa</taxon>
        <taxon>Chordata</taxon>
        <taxon>Craniata</taxon>
        <taxon>Vertebrata</taxon>
        <taxon>Euteleostomi</taxon>
        <taxon>Actinopterygii</taxon>
        <taxon>Neopterygii</taxon>
        <taxon>Teleostei</taxon>
        <taxon>Neoteleostei</taxon>
        <taxon>Acanthomorphata</taxon>
        <taxon>Zeiogadaria</taxon>
        <taxon>Gadariae</taxon>
        <taxon>Gadiformes</taxon>
        <taxon>Gadoidei</taxon>
        <taxon>Gadidae</taxon>
        <taxon>Gadus</taxon>
    </lineage>
</organism>
<dbReference type="GeneID" id="115549447"/>
<accession>A0A8C5BHL0</accession>
<dbReference type="GO" id="GO:0000978">
    <property type="term" value="F:RNA polymerase II cis-regulatory region sequence-specific DNA binding"/>
    <property type="evidence" value="ECO:0007669"/>
    <property type="project" value="TreeGrafter"/>
</dbReference>
<dbReference type="InterPro" id="IPR046347">
    <property type="entry name" value="bZIP_sf"/>
</dbReference>
<evidence type="ECO:0000256" key="15">
    <source>
        <dbReference type="SAM" id="MobiDB-lite"/>
    </source>
</evidence>
<evidence type="ECO:0000256" key="13">
    <source>
        <dbReference type="ARBA" id="ARBA00023242"/>
    </source>
</evidence>
<dbReference type="InterPro" id="IPR004827">
    <property type="entry name" value="bZIP"/>
</dbReference>
<feature type="compositionally biased region" description="Low complexity" evidence="15">
    <location>
        <begin position="103"/>
        <end position="125"/>
    </location>
</feature>
<reference evidence="18" key="1">
    <citation type="submission" date="2025-08" db="UniProtKB">
        <authorList>
            <consortium name="Ensembl"/>
        </authorList>
    </citation>
    <scope>IDENTIFICATION</scope>
</reference>
<evidence type="ECO:0000256" key="6">
    <source>
        <dbReference type="ARBA" id="ARBA00022989"/>
    </source>
</evidence>
<evidence type="ECO:0000256" key="11">
    <source>
        <dbReference type="ARBA" id="ARBA00023163"/>
    </source>
</evidence>
<evidence type="ECO:0000256" key="14">
    <source>
        <dbReference type="SAM" id="Coils"/>
    </source>
</evidence>
<protein>
    <submittedName>
        <fullName evidence="18">Cyclic AMP-responsive element-binding protein 3-like protein 3-A</fullName>
    </submittedName>
</protein>
<dbReference type="PANTHER" id="PTHR45996">
    <property type="entry name" value="AGAP001464-PB"/>
    <property type="match status" value="1"/>
</dbReference>
<proteinExistence type="inferred from homology"/>
<keyword evidence="19" id="KW-1185">Reference proteome</keyword>
<dbReference type="CDD" id="cd14689">
    <property type="entry name" value="bZIP_CREB3"/>
    <property type="match status" value="1"/>
</dbReference>
<evidence type="ECO:0000313" key="19">
    <source>
        <dbReference type="Proteomes" id="UP000694546"/>
    </source>
</evidence>
<sequence>MCLDRRVTQEYLALIGNLYFSFGWILSDLFLLFTCDTYDIGIMTQTTDMKNQEADLMNLLLSNTDENLGGHSNQPWTIAVHEHLHPGDDLLESLLGGCGGSEGVSSAPASPLWSPSASDSGVSDSHPWDLLDSPRHHASLPSFSGSYQAGPPPHQAPPMADLPPSLCAGTWGAPDVSIDLGCMEPEVIRENLGIAYYLTAPPTSMHPTNQTPTVKDLLLTNLGQKSQPNCQPSLQGLVLDEDEKKLLAKEGVNLSNKLPLSKHEERVLKKIRRKIRNKRSAQESRQKKREYIDSLEGRMSACSEYNLDLQRKVHQLEHSNNSLLEELSRLQDLVGTSPRSGPPTGTCLLVLLLSFSLILSVSLQPNSSSQRRVYTDAKVPSRSLLSVAGPVDGPLSTGVGASASLMEKLWGRTDILTSHDQEHNHKAGP</sequence>
<evidence type="ECO:0000256" key="8">
    <source>
        <dbReference type="ARBA" id="ARBA00023125"/>
    </source>
</evidence>
<dbReference type="SMART" id="SM00338">
    <property type="entry name" value="BRLZ"/>
    <property type="match status" value="1"/>
</dbReference>
<evidence type="ECO:0000256" key="16">
    <source>
        <dbReference type="SAM" id="Phobius"/>
    </source>
</evidence>
<keyword evidence="7" id="KW-0805">Transcription regulation</keyword>
<keyword evidence="3 16" id="KW-0812">Transmembrane</keyword>
<comment type="subcellular location">
    <subcellularLocation>
        <location evidence="1">Endoplasmic reticulum membrane</location>
        <topology evidence="1">Single-pass type II membrane protein</topology>
    </subcellularLocation>
</comment>
<evidence type="ECO:0000256" key="12">
    <source>
        <dbReference type="ARBA" id="ARBA00023180"/>
    </source>
</evidence>
<dbReference type="RefSeq" id="XP_030220509.1">
    <property type="nucleotide sequence ID" value="XM_030364649.1"/>
</dbReference>
<dbReference type="Gene3D" id="1.20.5.170">
    <property type="match status" value="1"/>
</dbReference>
<evidence type="ECO:0000256" key="1">
    <source>
        <dbReference type="ARBA" id="ARBA00004648"/>
    </source>
</evidence>
<dbReference type="Ensembl" id="ENSGMOT00000039287.1">
    <property type="protein sequence ID" value="ENSGMOP00000047651.1"/>
    <property type="gene ID" value="ENSGMOG00000032283.1"/>
</dbReference>